<dbReference type="InterPro" id="IPR000086">
    <property type="entry name" value="NUDIX_hydrolase_dom"/>
</dbReference>
<evidence type="ECO:0000256" key="1">
    <source>
        <dbReference type="SAM" id="MobiDB-lite"/>
    </source>
</evidence>
<evidence type="ECO:0000313" key="3">
    <source>
        <dbReference type="EMBL" id="SZX74309.1"/>
    </source>
</evidence>
<keyword evidence="4" id="KW-1185">Reference proteome</keyword>
<gene>
    <name evidence="3" type="ORF">BQ4739_LOCUS14599</name>
</gene>
<dbReference type="AlphaFoldDB" id="A0A383WB33"/>
<sequence length="351" mass="38691">MLLGKRCLQELKCRGLSNCSQYKHRLPSLCAAQQKLRCRTATSSAAQHAGQGPCSDSSSSSSTATTSSTNNSSNGASQTPAAAPAAAPAGGNNSSSSKKQQQSPQQHISSPQQSTAWPSQQRVYPHRAHHQPEHRQLHPQPALQMAPMQKFEMVSETAVHQRYLTVYDRRIKFCAHDNPAECRVLDFDVVGHPRANFCFAVTFPFHPYKDGRKGGEVTLIREYAQGPNALAYCLPTGGLDPQRHADLAECAARELSEEAWLAGGQWHRLLPADHPGMPEVKWCMNRFVPFLVVDPHPDLNPGSRDAEEASMEVLRVPLDEFKRMMLSGEMLLPSITTAYMALDKLKEEGLL</sequence>
<dbReference type="InterPro" id="IPR015797">
    <property type="entry name" value="NUDIX_hydrolase-like_dom_sf"/>
</dbReference>
<feature type="domain" description="Nudix hydrolase" evidence="2">
    <location>
        <begin position="192"/>
        <end position="338"/>
    </location>
</feature>
<dbReference type="Pfam" id="PF00293">
    <property type="entry name" value="NUDIX"/>
    <property type="match status" value="1"/>
</dbReference>
<proteinExistence type="predicted"/>
<protein>
    <recommendedName>
        <fullName evidence="2">Nudix hydrolase domain-containing protein</fullName>
    </recommendedName>
</protein>
<dbReference type="PROSITE" id="PS51462">
    <property type="entry name" value="NUDIX"/>
    <property type="match status" value="1"/>
</dbReference>
<organism evidence="3 4">
    <name type="scientific">Tetradesmus obliquus</name>
    <name type="common">Green alga</name>
    <name type="synonym">Acutodesmus obliquus</name>
    <dbReference type="NCBI Taxonomy" id="3088"/>
    <lineage>
        <taxon>Eukaryota</taxon>
        <taxon>Viridiplantae</taxon>
        <taxon>Chlorophyta</taxon>
        <taxon>core chlorophytes</taxon>
        <taxon>Chlorophyceae</taxon>
        <taxon>CS clade</taxon>
        <taxon>Sphaeropleales</taxon>
        <taxon>Scenedesmaceae</taxon>
        <taxon>Tetradesmus</taxon>
    </lineage>
</organism>
<dbReference type="Gene3D" id="3.90.79.10">
    <property type="entry name" value="Nucleoside Triphosphate Pyrophosphohydrolase"/>
    <property type="match status" value="1"/>
</dbReference>
<dbReference type="EMBL" id="FNXT01001211">
    <property type="protein sequence ID" value="SZX74309.1"/>
    <property type="molecule type" value="Genomic_DNA"/>
</dbReference>
<name>A0A383WB33_TETOB</name>
<evidence type="ECO:0000259" key="2">
    <source>
        <dbReference type="PROSITE" id="PS51462"/>
    </source>
</evidence>
<feature type="region of interest" description="Disordered" evidence="1">
    <location>
        <begin position="44"/>
        <end position="138"/>
    </location>
</feature>
<dbReference type="Proteomes" id="UP000256970">
    <property type="component" value="Unassembled WGS sequence"/>
</dbReference>
<dbReference type="SUPFAM" id="SSF55811">
    <property type="entry name" value="Nudix"/>
    <property type="match status" value="1"/>
</dbReference>
<evidence type="ECO:0000313" key="4">
    <source>
        <dbReference type="Proteomes" id="UP000256970"/>
    </source>
</evidence>
<reference evidence="3 4" key="1">
    <citation type="submission" date="2016-10" db="EMBL/GenBank/DDBJ databases">
        <authorList>
            <person name="Cai Z."/>
        </authorList>
    </citation>
    <scope>NUCLEOTIDE SEQUENCE [LARGE SCALE GENOMIC DNA]</scope>
</reference>
<accession>A0A383WB33</accession>
<feature type="compositionally biased region" description="Low complexity" evidence="1">
    <location>
        <begin position="55"/>
        <end position="115"/>
    </location>
</feature>